<keyword evidence="1" id="KW-0521">NADP</keyword>
<organism evidence="5 6">
    <name type="scientific">Fusarium duplospermum</name>
    <dbReference type="NCBI Taxonomy" id="1325734"/>
    <lineage>
        <taxon>Eukaryota</taxon>
        <taxon>Fungi</taxon>
        <taxon>Dikarya</taxon>
        <taxon>Ascomycota</taxon>
        <taxon>Pezizomycotina</taxon>
        <taxon>Sordariomycetes</taxon>
        <taxon>Hypocreomycetidae</taxon>
        <taxon>Hypocreales</taxon>
        <taxon>Nectriaceae</taxon>
        <taxon>Fusarium</taxon>
        <taxon>Fusarium solani species complex</taxon>
    </lineage>
</organism>
<dbReference type="EMBL" id="NKCI01000213">
    <property type="protein sequence ID" value="RSL47603.1"/>
    <property type="molecule type" value="Genomic_DNA"/>
</dbReference>
<accession>A0A428P3J5</accession>
<keyword evidence="3" id="KW-0732">Signal</keyword>
<dbReference type="GO" id="GO:0016491">
    <property type="term" value="F:oxidoreductase activity"/>
    <property type="evidence" value="ECO:0007669"/>
    <property type="project" value="UniProtKB-KW"/>
</dbReference>
<dbReference type="AlphaFoldDB" id="A0A428P3J5"/>
<dbReference type="Pfam" id="PF05368">
    <property type="entry name" value="NmrA"/>
    <property type="match status" value="1"/>
</dbReference>
<evidence type="ECO:0000256" key="2">
    <source>
        <dbReference type="ARBA" id="ARBA00023002"/>
    </source>
</evidence>
<keyword evidence="2" id="KW-0560">Oxidoreductase</keyword>
<gene>
    <name evidence="5" type="ORF">CEP54_013320</name>
</gene>
<dbReference type="OrthoDB" id="419598at2759"/>
<dbReference type="SUPFAM" id="SSF51735">
    <property type="entry name" value="NAD(P)-binding Rossmann-fold domains"/>
    <property type="match status" value="1"/>
</dbReference>
<dbReference type="InterPro" id="IPR036291">
    <property type="entry name" value="NAD(P)-bd_dom_sf"/>
</dbReference>
<proteinExistence type="predicted"/>
<sequence length="306" mass="34220">MLILIAGVTGLVGQACAQAAFKSGHKVRGLGRNHSKLPKDIADRLEDFVTQKDVYDIHALDKAVKGVDAIISAVYYSPVAVVDGQILLLRAAERAGVKIFHGASWNYDWTKIKLGECESYDNYLAFYNHARLSSEIKPIYAFTGGIVDYLLWHSSHSNPIDVQSNTLSFFGTGDEQLTWIVLKDLAAYTIQAISEPKAAESGFYYVESFRSSTLELGRVYAQVHGLHLELKSLGTVEDVDRLTDEARATIRPTRYEEYVGLAYMRLLLRGVMDFDSIDSRRWSHIKQTGLKELLEQNRDRPAGLGN</sequence>
<evidence type="ECO:0000259" key="4">
    <source>
        <dbReference type="Pfam" id="PF05368"/>
    </source>
</evidence>
<evidence type="ECO:0000313" key="6">
    <source>
        <dbReference type="Proteomes" id="UP000288168"/>
    </source>
</evidence>
<feature type="chain" id="PRO_5019446740" description="NmrA-like domain-containing protein" evidence="3">
    <location>
        <begin position="18"/>
        <end position="306"/>
    </location>
</feature>
<dbReference type="InterPro" id="IPR051609">
    <property type="entry name" value="NmrA/Isoflavone_reductase-like"/>
</dbReference>
<dbReference type="InterPro" id="IPR008030">
    <property type="entry name" value="NmrA-like"/>
</dbReference>
<dbReference type="PANTHER" id="PTHR47706">
    <property type="entry name" value="NMRA-LIKE FAMILY PROTEIN"/>
    <property type="match status" value="1"/>
</dbReference>
<comment type="caution">
    <text evidence="5">The sequence shown here is derived from an EMBL/GenBank/DDBJ whole genome shotgun (WGS) entry which is preliminary data.</text>
</comment>
<dbReference type="Proteomes" id="UP000288168">
    <property type="component" value="Unassembled WGS sequence"/>
</dbReference>
<evidence type="ECO:0000313" key="5">
    <source>
        <dbReference type="EMBL" id="RSL47603.1"/>
    </source>
</evidence>
<reference evidence="5 6" key="1">
    <citation type="submission" date="2017-06" db="EMBL/GenBank/DDBJ databases">
        <title>Comparative genomic analysis of Ambrosia Fusariam Clade fungi.</title>
        <authorList>
            <person name="Stajich J.E."/>
            <person name="Carrillo J."/>
            <person name="Kijimoto T."/>
            <person name="Eskalen A."/>
            <person name="O'Donnell K."/>
            <person name="Kasson M."/>
        </authorList>
    </citation>
    <scope>NUCLEOTIDE SEQUENCE [LARGE SCALE GENOMIC DNA]</scope>
    <source>
        <strain evidence="5 6">NRRL62584</strain>
    </source>
</reference>
<feature type="domain" description="NmrA-like" evidence="4">
    <location>
        <begin position="2"/>
        <end position="200"/>
    </location>
</feature>
<feature type="signal peptide" evidence="3">
    <location>
        <begin position="1"/>
        <end position="17"/>
    </location>
</feature>
<name>A0A428P3J5_9HYPO</name>
<evidence type="ECO:0000256" key="1">
    <source>
        <dbReference type="ARBA" id="ARBA00022857"/>
    </source>
</evidence>
<keyword evidence="6" id="KW-1185">Reference proteome</keyword>
<dbReference type="PANTHER" id="PTHR47706:SF9">
    <property type="entry name" value="NMRA-LIKE DOMAIN-CONTAINING PROTEIN-RELATED"/>
    <property type="match status" value="1"/>
</dbReference>
<dbReference type="Gene3D" id="3.40.50.720">
    <property type="entry name" value="NAD(P)-binding Rossmann-like Domain"/>
    <property type="match status" value="1"/>
</dbReference>
<protein>
    <recommendedName>
        <fullName evidence="4">NmrA-like domain-containing protein</fullName>
    </recommendedName>
</protein>
<evidence type="ECO:0000256" key="3">
    <source>
        <dbReference type="SAM" id="SignalP"/>
    </source>
</evidence>